<protein>
    <submittedName>
        <fullName evidence="3">Transmembrane protein 68</fullName>
    </submittedName>
</protein>
<evidence type="ECO:0000259" key="2">
    <source>
        <dbReference type="Pfam" id="PF01553"/>
    </source>
</evidence>
<dbReference type="Pfam" id="PF01553">
    <property type="entry name" value="Acyltransferase"/>
    <property type="match status" value="1"/>
</dbReference>
<sequence>MLSLFSNANNYTASITVGYIGVDVDLWLWMTWLLWPLIVTFLLPLTIVLLFNITGIILYVYKLHRERLINAYENNFWDGALKTVAALWDAHGWIWHGYEVNGIENVPIDSPALLVYYHGAIPIDLYYMISRIYLIKAKLVHTVADHFLFKLPGWSIISEPLKVIPGTVQTCSDILKENNLLAISPGGVYEAQFGDRYYRLMWKKRFGFAKVAIDAKVPIIPVFTQNIREALRCIGIGRRFWLRIYLWTRLPIIPIYGWFPVKLRTHIGKPIPYDPNLSAEDLQKKVASAIEELICQHQKVPGNILRALCERVYNPLGCSKKKT</sequence>
<accession>A0A2H8TUF1</accession>
<keyword evidence="1" id="KW-1133">Transmembrane helix</keyword>
<dbReference type="InterPro" id="IPR002123">
    <property type="entry name" value="Plipid/glycerol_acylTrfase"/>
</dbReference>
<dbReference type="GO" id="GO:0016020">
    <property type="term" value="C:membrane"/>
    <property type="evidence" value="ECO:0007669"/>
    <property type="project" value="TreeGrafter"/>
</dbReference>
<dbReference type="AlphaFoldDB" id="A0A2H8TUF1"/>
<dbReference type="PANTHER" id="PTHR22753:SF14">
    <property type="entry name" value="MONOACYLGLYCEROL_DIACYLGLYCEROL O-ACYLTRANSFERASE"/>
    <property type="match status" value="1"/>
</dbReference>
<evidence type="ECO:0000256" key="1">
    <source>
        <dbReference type="SAM" id="Phobius"/>
    </source>
</evidence>
<dbReference type="PANTHER" id="PTHR22753">
    <property type="entry name" value="TRANSMEMBRANE PROTEIN 68"/>
    <property type="match status" value="1"/>
</dbReference>
<dbReference type="GO" id="GO:0016746">
    <property type="term" value="F:acyltransferase activity"/>
    <property type="evidence" value="ECO:0007669"/>
    <property type="project" value="InterPro"/>
</dbReference>
<organism evidence="3">
    <name type="scientific">Melanaphis sacchari</name>
    <dbReference type="NCBI Taxonomy" id="742174"/>
    <lineage>
        <taxon>Eukaryota</taxon>
        <taxon>Metazoa</taxon>
        <taxon>Ecdysozoa</taxon>
        <taxon>Arthropoda</taxon>
        <taxon>Hexapoda</taxon>
        <taxon>Insecta</taxon>
        <taxon>Pterygota</taxon>
        <taxon>Neoptera</taxon>
        <taxon>Paraneoptera</taxon>
        <taxon>Hemiptera</taxon>
        <taxon>Sternorrhyncha</taxon>
        <taxon>Aphidomorpha</taxon>
        <taxon>Aphidoidea</taxon>
        <taxon>Aphididae</taxon>
        <taxon>Aphidini</taxon>
        <taxon>Melanaphis</taxon>
    </lineage>
</organism>
<proteinExistence type="predicted"/>
<feature type="domain" description="Phospholipid/glycerol acyltransferase" evidence="2">
    <location>
        <begin position="99"/>
        <end position="223"/>
    </location>
</feature>
<gene>
    <name evidence="3" type="primary">TMEM68_1</name>
</gene>
<evidence type="ECO:0000313" key="3">
    <source>
        <dbReference type="EMBL" id="MBW17875.1"/>
    </source>
</evidence>
<dbReference type="EMBL" id="GFXV01006070">
    <property type="protein sequence ID" value="MBW17875.1"/>
    <property type="molecule type" value="Transcribed_RNA"/>
</dbReference>
<reference evidence="3" key="1">
    <citation type="submission" date="2017-10" db="EMBL/GenBank/DDBJ databases">
        <title>Transcriptome Assembly of Sugarcane Aphid Adults.</title>
        <authorList>
            <person name="Scully E.D."/>
            <person name="Palmer N.A."/>
            <person name="Geib S.M."/>
            <person name="Sarath G."/>
            <person name="Sattler S.E."/>
        </authorList>
    </citation>
    <scope>NUCLEOTIDE SEQUENCE</scope>
    <source>
        <tissue evidence="3">Whole body</tissue>
    </source>
</reference>
<name>A0A2H8TUF1_9HEMI</name>
<keyword evidence="1" id="KW-0472">Membrane</keyword>
<keyword evidence="1 3" id="KW-0812">Transmembrane</keyword>
<dbReference type="OrthoDB" id="44277at2759"/>
<dbReference type="CDD" id="cd07987">
    <property type="entry name" value="LPLAT_MGAT-like"/>
    <property type="match status" value="1"/>
</dbReference>
<feature type="transmembrane region" description="Helical" evidence="1">
    <location>
        <begin position="33"/>
        <end position="61"/>
    </location>
</feature>